<comment type="similarity">
    <text evidence="3">Belongs to the acetyltransferase family. RimJ subfamily.</text>
</comment>
<reference evidence="5" key="1">
    <citation type="submission" date="2019-12" db="EMBL/GenBank/DDBJ databases">
        <title>Clostridiaceae gen. nov. sp. nov., isolated from sediment in Xinjiang, China.</title>
        <authorList>
            <person name="Zhang R."/>
        </authorList>
    </citation>
    <scope>NUCLEOTIDE SEQUENCE</scope>
    <source>
        <strain evidence="5">D2Q-11</strain>
    </source>
</reference>
<keyword evidence="2 5" id="KW-0012">Acyltransferase</keyword>
<dbReference type="InterPro" id="IPR000182">
    <property type="entry name" value="GNAT_dom"/>
</dbReference>
<dbReference type="Pfam" id="PF13302">
    <property type="entry name" value="Acetyltransf_3"/>
    <property type="match status" value="1"/>
</dbReference>
<dbReference type="SUPFAM" id="SSF55729">
    <property type="entry name" value="Acyl-CoA N-acyltransferases (Nat)"/>
    <property type="match status" value="1"/>
</dbReference>
<dbReference type="RefSeq" id="WP_203366603.1">
    <property type="nucleotide sequence ID" value="NZ_WSFT01000036.1"/>
</dbReference>
<evidence type="ECO:0000313" key="5">
    <source>
        <dbReference type="EMBL" id="MBS4538688.1"/>
    </source>
</evidence>
<keyword evidence="6" id="KW-1185">Reference proteome</keyword>
<dbReference type="PANTHER" id="PTHR43792">
    <property type="entry name" value="GNAT FAMILY, PUTATIVE (AFU_ORTHOLOGUE AFUA_3G00765)-RELATED-RELATED"/>
    <property type="match status" value="1"/>
</dbReference>
<protein>
    <submittedName>
        <fullName evidence="5">GNAT family N-acetyltransferase</fullName>
        <ecNumber evidence="5">2.3.1.-</ecNumber>
    </submittedName>
</protein>
<proteinExistence type="inferred from homology"/>
<evidence type="ECO:0000256" key="3">
    <source>
        <dbReference type="ARBA" id="ARBA00038502"/>
    </source>
</evidence>
<comment type="caution">
    <text evidence="5">The sequence shown here is derived from an EMBL/GenBank/DDBJ whole genome shotgun (WGS) entry which is preliminary data.</text>
</comment>
<dbReference type="EMBL" id="WSFT01000036">
    <property type="protein sequence ID" value="MBS4538688.1"/>
    <property type="molecule type" value="Genomic_DNA"/>
</dbReference>
<accession>A0A942Z8W1</accession>
<dbReference type="Gene3D" id="3.40.630.30">
    <property type="match status" value="1"/>
</dbReference>
<dbReference type="GO" id="GO:0005737">
    <property type="term" value="C:cytoplasm"/>
    <property type="evidence" value="ECO:0007669"/>
    <property type="project" value="TreeGrafter"/>
</dbReference>
<evidence type="ECO:0000259" key="4">
    <source>
        <dbReference type="PROSITE" id="PS51186"/>
    </source>
</evidence>
<gene>
    <name evidence="5" type="ORF">GOQ27_09450</name>
</gene>
<dbReference type="PANTHER" id="PTHR43792:SF8">
    <property type="entry name" value="[RIBOSOMAL PROTEIN US5]-ALANINE N-ACETYLTRANSFERASE"/>
    <property type="match status" value="1"/>
</dbReference>
<keyword evidence="1 5" id="KW-0808">Transferase</keyword>
<feature type="domain" description="N-acetyltransferase" evidence="4">
    <location>
        <begin position="38"/>
        <end position="187"/>
    </location>
</feature>
<organism evidence="5 6">
    <name type="scientific">Anaeromonas frigoriresistens</name>
    <dbReference type="NCBI Taxonomy" id="2683708"/>
    <lineage>
        <taxon>Bacteria</taxon>
        <taxon>Bacillati</taxon>
        <taxon>Bacillota</taxon>
        <taxon>Tissierellia</taxon>
        <taxon>Tissierellales</taxon>
        <taxon>Thermohalobacteraceae</taxon>
        <taxon>Anaeromonas</taxon>
    </lineage>
</organism>
<dbReference type="Proteomes" id="UP000724672">
    <property type="component" value="Unassembled WGS sequence"/>
</dbReference>
<evidence type="ECO:0000313" key="6">
    <source>
        <dbReference type="Proteomes" id="UP000724672"/>
    </source>
</evidence>
<evidence type="ECO:0000256" key="1">
    <source>
        <dbReference type="ARBA" id="ARBA00022679"/>
    </source>
</evidence>
<dbReference type="AlphaFoldDB" id="A0A942Z8W1"/>
<sequence>MKIVNVVLETDRLYLKVSDIDFVEKVLDFHRRNKEFLSKFEPIKEDGYYTFNYHKKLIQDEIIKTSSDSMRKFYIFKKNNNDKIIGSIALSNIVRGGFQSCFLGYKIDQEELNRGYMTEAINGVIKHAFNEMMLHRIEANIMPRNKASLRVVGKLGFIDEGISRKYLRINGVWEDHIHMVILNKKLE</sequence>
<dbReference type="PROSITE" id="PS51186">
    <property type="entry name" value="GNAT"/>
    <property type="match status" value="1"/>
</dbReference>
<dbReference type="InterPro" id="IPR016181">
    <property type="entry name" value="Acyl_CoA_acyltransferase"/>
</dbReference>
<name>A0A942Z8W1_9FIRM</name>
<dbReference type="EC" id="2.3.1.-" evidence="5"/>
<dbReference type="InterPro" id="IPR051531">
    <property type="entry name" value="N-acetyltransferase"/>
</dbReference>
<dbReference type="GO" id="GO:0008999">
    <property type="term" value="F:protein-N-terminal-alanine acetyltransferase activity"/>
    <property type="evidence" value="ECO:0007669"/>
    <property type="project" value="TreeGrafter"/>
</dbReference>
<evidence type="ECO:0000256" key="2">
    <source>
        <dbReference type="ARBA" id="ARBA00023315"/>
    </source>
</evidence>